<sequence length="107" mass="12224">MAQTSMTVRIDSQQKAMFDSLCEQFGMSANAAINVFVKAVIRTRSIPFAIKAKESKEDKVTDEAIEAFENMCKTARENNIEMSLDEINAEIKEVRRLRKERNGVRSY</sequence>
<dbReference type="OrthoDB" id="9804867at2"/>
<comment type="similarity">
    <text evidence="1">Belongs to the RelB/DinJ antitoxin family.</text>
</comment>
<gene>
    <name evidence="3" type="ORF">F7D20_11810</name>
</gene>
<dbReference type="Proteomes" id="UP000384372">
    <property type="component" value="Unassembled WGS sequence"/>
</dbReference>
<comment type="caution">
    <text evidence="3">The sequence shown here is derived from an EMBL/GenBank/DDBJ whole genome shotgun (WGS) entry which is preliminary data.</text>
</comment>
<dbReference type="NCBIfam" id="TIGR02384">
    <property type="entry name" value="RelB_DinJ"/>
    <property type="match status" value="1"/>
</dbReference>
<evidence type="ECO:0000313" key="4">
    <source>
        <dbReference type="Proteomes" id="UP000384372"/>
    </source>
</evidence>
<accession>A0A6A7WDX3</accession>
<dbReference type="RefSeq" id="WP_022251782.1">
    <property type="nucleotide sequence ID" value="NZ_VZAD01000091.1"/>
</dbReference>
<evidence type="ECO:0000256" key="2">
    <source>
        <dbReference type="ARBA" id="ARBA00022649"/>
    </source>
</evidence>
<dbReference type="GO" id="GO:0006351">
    <property type="term" value="P:DNA-templated transcription"/>
    <property type="evidence" value="ECO:0007669"/>
    <property type="project" value="TreeGrafter"/>
</dbReference>
<protein>
    <submittedName>
        <fullName evidence="3">Type II toxin-antitoxin system RelB/DinJ family antitoxin</fullName>
    </submittedName>
</protein>
<dbReference type="InterPro" id="IPR013321">
    <property type="entry name" value="Arc_rbn_hlx_hlx"/>
</dbReference>
<dbReference type="PANTHER" id="PTHR38781">
    <property type="entry name" value="ANTITOXIN DINJ-RELATED"/>
    <property type="match status" value="1"/>
</dbReference>
<dbReference type="PANTHER" id="PTHR38781:SF1">
    <property type="entry name" value="ANTITOXIN DINJ-RELATED"/>
    <property type="match status" value="1"/>
</dbReference>
<dbReference type="EMBL" id="VZAD01000091">
    <property type="protein sequence ID" value="MQP12622.1"/>
    <property type="molecule type" value="Genomic_DNA"/>
</dbReference>
<dbReference type="Pfam" id="PF04221">
    <property type="entry name" value="RelB"/>
    <property type="match status" value="1"/>
</dbReference>
<dbReference type="GO" id="GO:0006355">
    <property type="term" value="P:regulation of DNA-templated transcription"/>
    <property type="evidence" value="ECO:0007669"/>
    <property type="project" value="InterPro"/>
</dbReference>
<keyword evidence="2" id="KW-1277">Toxin-antitoxin system</keyword>
<dbReference type="Gene3D" id="1.10.1220.10">
    <property type="entry name" value="Met repressor-like"/>
    <property type="match status" value="1"/>
</dbReference>
<keyword evidence="4" id="KW-1185">Reference proteome</keyword>
<dbReference type="AlphaFoldDB" id="A0A6A7WDX3"/>
<dbReference type="InterPro" id="IPR007337">
    <property type="entry name" value="RelB/DinJ"/>
</dbReference>
<evidence type="ECO:0000256" key="1">
    <source>
        <dbReference type="ARBA" id="ARBA00010562"/>
    </source>
</evidence>
<proteinExistence type="inferred from homology"/>
<organism evidence="3 4">
    <name type="scientific">Segatella copri</name>
    <dbReference type="NCBI Taxonomy" id="165179"/>
    <lineage>
        <taxon>Bacteria</taxon>
        <taxon>Pseudomonadati</taxon>
        <taxon>Bacteroidota</taxon>
        <taxon>Bacteroidia</taxon>
        <taxon>Bacteroidales</taxon>
        <taxon>Prevotellaceae</taxon>
        <taxon>Segatella</taxon>
    </lineage>
</organism>
<reference evidence="3 4" key="1">
    <citation type="submission" date="2019-09" db="EMBL/GenBank/DDBJ databases">
        <title>Distinct polysaccharide growth profiles of human intestinal Prevotella copri isolates.</title>
        <authorList>
            <person name="Fehlner-Peach H."/>
            <person name="Magnabosco C."/>
            <person name="Raghavan V."/>
            <person name="Scher J.U."/>
            <person name="Tett A."/>
            <person name="Cox L.M."/>
            <person name="Gottsegen C."/>
            <person name="Watters A."/>
            <person name="Wiltshire- Gordon J.D."/>
            <person name="Segata N."/>
            <person name="Bonneau R."/>
            <person name="Littman D.R."/>
        </authorList>
    </citation>
    <scope>NUCLEOTIDE SEQUENCE [LARGE SCALE GENOMIC DNA]</scope>
    <source>
        <strain evidence="4">iAQ1173</strain>
    </source>
</reference>
<name>A0A6A7WDX3_9BACT</name>
<evidence type="ECO:0000313" key="3">
    <source>
        <dbReference type="EMBL" id="MQP12622.1"/>
    </source>
</evidence>